<dbReference type="PANTHER" id="PTHR24171">
    <property type="entry name" value="ANKYRIN REPEAT DOMAIN-CONTAINING PROTEIN 39-RELATED"/>
    <property type="match status" value="1"/>
</dbReference>
<evidence type="ECO:0000256" key="1">
    <source>
        <dbReference type="ARBA" id="ARBA00022737"/>
    </source>
</evidence>
<dbReference type="EMBL" id="JANBUO010000541">
    <property type="protein sequence ID" value="KAJ2803316.1"/>
    <property type="molecule type" value="Genomic_DNA"/>
</dbReference>
<feature type="compositionally biased region" description="Low complexity" evidence="4">
    <location>
        <begin position="67"/>
        <end position="81"/>
    </location>
</feature>
<dbReference type="Pfam" id="PF12796">
    <property type="entry name" value="Ank_2"/>
    <property type="match status" value="2"/>
</dbReference>
<evidence type="ECO:0000256" key="2">
    <source>
        <dbReference type="ARBA" id="ARBA00023043"/>
    </source>
</evidence>
<feature type="compositionally biased region" description="Acidic residues" evidence="4">
    <location>
        <begin position="754"/>
        <end position="763"/>
    </location>
</feature>
<dbReference type="OrthoDB" id="194358at2759"/>
<feature type="compositionally biased region" description="Low complexity" evidence="4">
    <location>
        <begin position="553"/>
        <end position="570"/>
    </location>
</feature>
<dbReference type="InterPro" id="IPR036770">
    <property type="entry name" value="Ankyrin_rpt-contain_sf"/>
</dbReference>
<feature type="compositionally biased region" description="Basic residues" evidence="4">
    <location>
        <begin position="131"/>
        <end position="145"/>
    </location>
</feature>
<feature type="region of interest" description="Disordered" evidence="4">
    <location>
        <begin position="867"/>
        <end position="905"/>
    </location>
</feature>
<keyword evidence="6" id="KW-1185">Reference proteome</keyword>
<feature type="region of interest" description="Disordered" evidence="4">
    <location>
        <begin position="549"/>
        <end position="648"/>
    </location>
</feature>
<feature type="repeat" description="ANK" evidence="3">
    <location>
        <begin position="287"/>
        <end position="319"/>
    </location>
</feature>
<dbReference type="PROSITE" id="PS50088">
    <property type="entry name" value="ANK_REPEAT"/>
    <property type="match status" value="5"/>
</dbReference>
<feature type="repeat" description="ANK" evidence="3">
    <location>
        <begin position="485"/>
        <end position="517"/>
    </location>
</feature>
<keyword evidence="1" id="KW-0677">Repeat</keyword>
<name>A0A9W8HWY7_9FUNG</name>
<dbReference type="InterPro" id="IPR002110">
    <property type="entry name" value="Ankyrin_rpt"/>
</dbReference>
<evidence type="ECO:0008006" key="7">
    <source>
        <dbReference type="Google" id="ProtNLM"/>
    </source>
</evidence>
<evidence type="ECO:0000313" key="5">
    <source>
        <dbReference type="EMBL" id="KAJ2803316.1"/>
    </source>
</evidence>
<organism evidence="5 6">
    <name type="scientific">Coemansia guatemalensis</name>
    <dbReference type="NCBI Taxonomy" id="2761395"/>
    <lineage>
        <taxon>Eukaryota</taxon>
        <taxon>Fungi</taxon>
        <taxon>Fungi incertae sedis</taxon>
        <taxon>Zoopagomycota</taxon>
        <taxon>Kickxellomycotina</taxon>
        <taxon>Kickxellomycetes</taxon>
        <taxon>Kickxellales</taxon>
        <taxon>Kickxellaceae</taxon>
        <taxon>Coemansia</taxon>
    </lineage>
</organism>
<feature type="repeat" description="ANK" evidence="3">
    <location>
        <begin position="353"/>
        <end position="385"/>
    </location>
</feature>
<gene>
    <name evidence="5" type="ORF">H4R20_002943</name>
</gene>
<feature type="region of interest" description="Disordered" evidence="4">
    <location>
        <begin position="1038"/>
        <end position="1057"/>
    </location>
</feature>
<feature type="compositionally biased region" description="Acidic residues" evidence="4">
    <location>
        <begin position="149"/>
        <end position="160"/>
    </location>
</feature>
<sequence>MERDSEVETVLADEEWLGLLSENTQRNRTRRHDTSIESSCDSFDEEVLFSSSGSLSSLHEFSDEEAGGASSESDSGSANSNHSGPIIRNGTTPLDEGDSDGERHSVALSTALTESELDVEANGTRHPSEHSKKKKPARNAQRRRKVISEDEDDGDGEQSDAVDGGNGRSAALPGHGSQPLQDVRNKPATIEASELAALKRTTKPGTNGDGASEAAKLKQLGKRELGDAASSPRKHRTIKRRKVHYGNPDYVDDNGCPQLVYFASRGDAATCRKLLLRGASISAADTHGWTSVHEAAKHGHIETLELLLDPPARARQQQREESSDSNGLDMADSRLVRQLRSLFPDVNATTLHSHQTPLHQAVASDNIAAVRLLLDHGALTSIANSRQLTPLDTCSNENIARLLTDRAKTQRNVAIRDKAGQTKLHRACNAGDLEQVVALINQGAGINVKDNAGWTPLHEAALEGRNIVVVALLRHNADFAARGFGGDTPLHDACANGHVDVVRSLLIAGADATLKNSKGITPEAMAREEEHNEVLQAIEEYRQSGLCAPLRISDSGSGQRTSGGSSSSVGKGKRPASTKSADAAIAKESSTQGRSRATSPAARAVERASSLQSRKARDKQSKAMQSRRLDSHDQDASSTSSSKRELVSLKRLREEAEKPMVNYYFSSTSSKLSRDERKLQVLMGTIERMEKRRPKDRRRASAESTESLHDEPAELSVDSTDPHKASAMQGELKDEDLAPKRRRGRPSKKRAADDGDNNDEQENEEMKGAAEAITRKANQKQRLGAKRPKYGTDEQTASAEAGAEASYAQHGVVTIDGSGGAVDSRASRTPPPRSTLFGEVSAAAAPTVAIKTEPVVASGEHALVRSPSPAVVTSAQPAQSRISRTSNRKPAVRSSAAGGRRNKARQNVEVGGRTIVEDAPRTQKTGTLTPEAIAARAIRYLPLYTIQLHSDPPTSKLDYFVVDLQIRLLLGMSIDTPSEDAAGEDDAACNPLFQRYTHLCRQRITESQKEHLWEPLASMFVSNIQLIHDSTAALAEGRAATESADGKAPKSKTKKASGGLTAAADKELVSKFTLHERSRFVALDLYFVKLDEVVKIIRQDYPQISKQLITITLDLSSIGLADVAMASNTMAVTPSPLTAPAKSRPRLVADITKEAEAAQRRPVWTGPQKMLPLRYALKLHYRDHLQFLKHNADNH</sequence>
<dbReference type="AlphaFoldDB" id="A0A9W8HWY7"/>
<accession>A0A9W8HWY7</accession>
<dbReference type="Pfam" id="PF00023">
    <property type="entry name" value="Ank"/>
    <property type="match status" value="1"/>
</dbReference>
<feature type="compositionally biased region" description="Polar residues" evidence="4">
    <location>
        <begin position="588"/>
        <end position="598"/>
    </location>
</feature>
<protein>
    <recommendedName>
        <fullName evidence="7">Ankyrin</fullName>
    </recommendedName>
</protein>
<feature type="compositionally biased region" description="Basic residues" evidence="4">
    <location>
        <begin position="777"/>
        <end position="789"/>
    </location>
</feature>
<dbReference type="GO" id="GO:0004842">
    <property type="term" value="F:ubiquitin-protein transferase activity"/>
    <property type="evidence" value="ECO:0007669"/>
    <property type="project" value="TreeGrafter"/>
</dbReference>
<dbReference type="PANTHER" id="PTHR24171:SF8">
    <property type="entry name" value="BRCA1-ASSOCIATED RING DOMAIN PROTEIN 1"/>
    <property type="match status" value="1"/>
</dbReference>
<feature type="compositionally biased region" description="Polar residues" evidence="4">
    <location>
        <begin position="871"/>
        <end position="885"/>
    </location>
</feature>
<dbReference type="Proteomes" id="UP001140094">
    <property type="component" value="Unassembled WGS sequence"/>
</dbReference>
<feature type="region of interest" description="Disordered" evidence="4">
    <location>
        <begin position="816"/>
        <end position="835"/>
    </location>
</feature>
<feature type="repeat" description="ANK" evidence="3">
    <location>
        <begin position="452"/>
        <end position="484"/>
    </location>
</feature>
<dbReference type="Gene3D" id="1.25.40.20">
    <property type="entry name" value="Ankyrin repeat-containing domain"/>
    <property type="match status" value="3"/>
</dbReference>
<feature type="compositionally biased region" description="Basic residues" evidence="4">
    <location>
        <begin position="740"/>
        <end position="749"/>
    </location>
</feature>
<dbReference type="SMART" id="SM00248">
    <property type="entry name" value="ANK"/>
    <property type="match status" value="6"/>
</dbReference>
<reference evidence="5" key="1">
    <citation type="submission" date="2022-07" db="EMBL/GenBank/DDBJ databases">
        <title>Phylogenomic reconstructions and comparative analyses of Kickxellomycotina fungi.</title>
        <authorList>
            <person name="Reynolds N.K."/>
            <person name="Stajich J.E."/>
            <person name="Barry K."/>
            <person name="Grigoriev I.V."/>
            <person name="Crous P."/>
            <person name="Smith M.E."/>
        </authorList>
    </citation>
    <scope>NUCLEOTIDE SEQUENCE</scope>
    <source>
        <strain evidence="5">NRRL 1565</strain>
    </source>
</reference>
<feature type="region of interest" description="Disordered" evidence="4">
    <location>
        <begin position="684"/>
        <end position="805"/>
    </location>
</feature>
<feature type="compositionally biased region" description="Basic residues" evidence="4">
    <location>
        <begin position="232"/>
        <end position="242"/>
    </location>
</feature>
<dbReference type="GO" id="GO:0085020">
    <property type="term" value="P:protein K6-linked ubiquitination"/>
    <property type="evidence" value="ECO:0007669"/>
    <property type="project" value="TreeGrafter"/>
</dbReference>
<evidence type="ECO:0000256" key="3">
    <source>
        <dbReference type="PROSITE-ProRule" id="PRU00023"/>
    </source>
</evidence>
<evidence type="ECO:0000256" key="4">
    <source>
        <dbReference type="SAM" id="MobiDB-lite"/>
    </source>
</evidence>
<keyword evidence="2 3" id="KW-0040">ANK repeat</keyword>
<feature type="region of interest" description="Disordered" evidence="4">
    <location>
        <begin position="54"/>
        <end position="184"/>
    </location>
</feature>
<comment type="caution">
    <text evidence="5">The sequence shown here is derived from an EMBL/GenBank/DDBJ whole genome shotgun (WGS) entry which is preliminary data.</text>
</comment>
<evidence type="ECO:0000313" key="6">
    <source>
        <dbReference type="Proteomes" id="UP001140094"/>
    </source>
</evidence>
<dbReference type="SUPFAM" id="SSF48403">
    <property type="entry name" value="Ankyrin repeat"/>
    <property type="match status" value="1"/>
</dbReference>
<feature type="repeat" description="ANK" evidence="3">
    <location>
        <begin position="419"/>
        <end position="451"/>
    </location>
</feature>
<feature type="region of interest" description="Disordered" evidence="4">
    <location>
        <begin position="197"/>
        <end position="242"/>
    </location>
</feature>
<dbReference type="PROSITE" id="PS50297">
    <property type="entry name" value="ANK_REP_REGION"/>
    <property type="match status" value="5"/>
</dbReference>
<proteinExistence type="predicted"/>
<feature type="region of interest" description="Disordered" evidence="4">
    <location>
        <begin position="20"/>
        <end position="40"/>
    </location>
</feature>